<evidence type="ECO:0000313" key="2">
    <source>
        <dbReference type="Proteomes" id="UP001231915"/>
    </source>
</evidence>
<organism evidence="1 2">
    <name type="scientific">Pseudoalteromonas obscura</name>
    <dbReference type="NCBI Taxonomy" id="3048491"/>
    <lineage>
        <taxon>Bacteria</taxon>
        <taxon>Pseudomonadati</taxon>
        <taxon>Pseudomonadota</taxon>
        <taxon>Gammaproteobacteria</taxon>
        <taxon>Alteromonadales</taxon>
        <taxon>Pseudoalteromonadaceae</taxon>
        <taxon>Pseudoalteromonas</taxon>
    </lineage>
</organism>
<keyword evidence="2" id="KW-1185">Reference proteome</keyword>
<dbReference type="Proteomes" id="UP001231915">
    <property type="component" value="Unassembled WGS sequence"/>
</dbReference>
<dbReference type="InterPro" id="IPR011990">
    <property type="entry name" value="TPR-like_helical_dom_sf"/>
</dbReference>
<dbReference type="RefSeq" id="WP_284138207.1">
    <property type="nucleotide sequence ID" value="NZ_JASJUT010000010.1"/>
</dbReference>
<gene>
    <name evidence="1" type="ORF">QNM18_19580</name>
</gene>
<dbReference type="Gene3D" id="1.25.40.10">
    <property type="entry name" value="Tetratricopeptide repeat domain"/>
    <property type="match status" value="1"/>
</dbReference>
<protein>
    <recommendedName>
        <fullName evidence="3">YecA family protein</fullName>
    </recommendedName>
</protein>
<proteinExistence type="predicted"/>
<sequence>MQSINKIKDELSFLSEKQPDPFFIEGYIVGLGLTPQTVLPSVWIPKLFGDDTPDDEMHLRSLMDFYHVYMDRVMEGNLTLPIECSLSKLDLQVALRNDMPLPNYCMGMLLSLSFIEQNSLSPAQCSQLEKLRQVLSGMKSYLNAQNTFGRNCDFREQTLLAHNDLVLCIKETAYEMRFSEQCIQEAEETSSLPGFNRDQIESHLNDILNKDSQATLRLIDELITVIERELITVNFIEQFREEIENLHEAQPYFILKTRKAQIHFNLDEFDIAQCVLEELLELAPSDYYKNRYQLYNCYIKQKKWSSVSELIDKFNSCSLPDRATQLLCEYAQNGNSQKAQELKSAIKQKFPDFITLTEADSQRETNQISDALTEYLGKGGAKAWRSVEGSLFWLKV</sequence>
<accession>A0ABT7EQE0</accession>
<evidence type="ECO:0008006" key="3">
    <source>
        <dbReference type="Google" id="ProtNLM"/>
    </source>
</evidence>
<name>A0ABT7EQE0_9GAMM</name>
<evidence type="ECO:0000313" key="1">
    <source>
        <dbReference type="EMBL" id="MDK2597259.1"/>
    </source>
</evidence>
<reference evidence="1 2" key="1">
    <citation type="submission" date="2023-05" db="EMBL/GenBank/DDBJ databases">
        <title>Pseudoalteromonas ardens sp. nov., Pseudoalteromonas obscura sp. nov., and Pseudoalteromonas umbrosa sp. nov., isolated from the coral Montipora capitata.</title>
        <authorList>
            <person name="Thomas E.M."/>
            <person name="Smith E.M."/>
            <person name="Papke E."/>
            <person name="Shlafstein M.D."/>
            <person name="Oline D.K."/>
            <person name="Videau P."/>
            <person name="Saw J.H."/>
            <person name="Strangman W.K."/>
            <person name="Ushijima B."/>
        </authorList>
    </citation>
    <scope>NUCLEOTIDE SEQUENCE [LARGE SCALE GENOMIC DNA]</scope>
    <source>
        <strain evidence="1 2">P94</strain>
    </source>
</reference>
<dbReference type="EMBL" id="JASJUT010000010">
    <property type="protein sequence ID" value="MDK2597259.1"/>
    <property type="molecule type" value="Genomic_DNA"/>
</dbReference>
<comment type="caution">
    <text evidence="1">The sequence shown here is derived from an EMBL/GenBank/DDBJ whole genome shotgun (WGS) entry which is preliminary data.</text>
</comment>